<dbReference type="RefSeq" id="XP_007708433.1">
    <property type="nucleotide sequence ID" value="XM_007710243.1"/>
</dbReference>
<reference evidence="2 3" key="1">
    <citation type="journal article" date="2013" name="PLoS Genet.">
        <title>Comparative genome structure, secondary metabolite, and effector coding capacity across Cochliobolus pathogens.</title>
        <authorList>
            <person name="Condon B.J."/>
            <person name="Leng Y."/>
            <person name="Wu D."/>
            <person name="Bushley K.E."/>
            <person name="Ohm R.A."/>
            <person name="Otillar R."/>
            <person name="Martin J."/>
            <person name="Schackwitz W."/>
            <person name="Grimwood J."/>
            <person name="MohdZainudin N."/>
            <person name="Xue C."/>
            <person name="Wang R."/>
            <person name="Manning V.A."/>
            <person name="Dhillon B."/>
            <person name="Tu Z.J."/>
            <person name="Steffenson B.J."/>
            <person name="Salamov A."/>
            <person name="Sun H."/>
            <person name="Lowry S."/>
            <person name="LaButti K."/>
            <person name="Han J."/>
            <person name="Copeland A."/>
            <person name="Lindquist E."/>
            <person name="Barry K."/>
            <person name="Schmutz J."/>
            <person name="Baker S.E."/>
            <person name="Ciuffetti L.M."/>
            <person name="Grigoriev I.V."/>
            <person name="Zhong S."/>
            <person name="Turgeon B.G."/>
        </authorList>
    </citation>
    <scope>NUCLEOTIDE SEQUENCE [LARGE SCALE GENOMIC DNA]</scope>
    <source>
        <strain evidence="2 3">26-R-13</strain>
    </source>
</reference>
<keyword evidence="1" id="KW-0732">Signal</keyword>
<dbReference type="Proteomes" id="UP000053841">
    <property type="component" value="Unassembled WGS sequence"/>
</dbReference>
<protein>
    <submittedName>
        <fullName evidence="2">Uncharacterized protein</fullName>
    </submittedName>
</protein>
<dbReference type="HOGENOM" id="CLU_1981278_0_0_1"/>
<gene>
    <name evidence="2" type="ORF">COCCADRAFT_23145</name>
</gene>
<organism evidence="2 3">
    <name type="scientific">Cochliobolus carbonum (strain 26-R-13)</name>
    <name type="common">Maize leaf spot fungus</name>
    <name type="synonym">Bipolaris zeicola</name>
    <dbReference type="NCBI Taxonomy" id="930089"/>
    <lineage>
        <taxon>Eukaryota</taxon>
        <taxon>Fungi</taxon>
        <taxon>Dikarya</taxon>
        <taxon>Ascomycota</taxon>
        <taxon>Pezizomycotina</taxon>
        <taxon>Dothideomycetes</taxon>
        <taxon>Pleosporomycetidae</taxon>
        <taxon>Pleosporales</taxon>
        <taxon>Pleosporineae</taxon>
        <taxon>Pleosporaceae</taxon>
        <taxon>Bipolaris</taxon>
    </lineage>
</organism>
<name>W6YIB2_COCC2</name>
<dbReference type="eggNOG" id="ENOG502T69Y">
    <property type="taxonomic scope" value="Eukaryota"/>
</dbReference>
<evidence type="ECO:0000313" key="2">
    <source>
        <dbReference type="EMBL" id="EUC37260.1"/>
    </source>
</evidence>
<evidence type="ECO:0000256" key="1">
    <source>
        <dbReference type="SAM" id="SignalP"/>
    </source>
</evidence>
<dbReference type="OrthoDB" id="3695223at2759"/>
<dbReference type="GeneID" id="19145349"/>
<dbReference type="EMBL" id="KI964553">
    <property type="protein sequence ID" value="EUC37260.1"/>
    <property type="molecule type" value="Genomic_DNA"/>
</dbReference>
<sequence>MRLSTPLLNPLPLFLATVTATSDAPLSTLTIHPACPSAMPSDVIVTRSNVPVPSCAAGNETKPMIISMDGDKTMTMTAGGGAMMTPSMSSSGSPAQFTGAAVRHSVGVLGGGILAVVGGAVVAVVV</sequence>
<proteinExistence type="predicted"/>
<feature type="chain" id="PRO_5004885724" evidence="1">
    <location>
        <begin position="21"/>
        <end position="126"/>
    </location>
</feature>
<feature type="signal peptide" evidence="1">
    <location>
        <begin position="1"/>
        <end position="20"/>
    </location>
</feature>
<evidence type="ECO:0000313" key="3">
    <source>
        <dbReference type="Proteomes" id="UP000053841"/>
    </source>
</evidence>
<keyword evidence="3" id="KW-1185">Reference proteome</keyword>
<dbReference type="KEGG" id="bze:COCCADRAFT_23145"/>
<accession>W6YIB2</accession>
<dbReference type="AlphaFoldDB" id="W6YIB2"/>